<dbReference type="EMBL" id="JAHRIO010012912">
    <property type="protein sequence ID" value="MEQ2162944.1"/>
    <property type="molecule type" value="Genomic_DNA"/>
</dbReference>
<evidence type="ECO:0000313" key="1">
    <source>
        <dbReference type="EMBL" id="MEQ2162944.1"/>
    </source>
</evidence>
<reference evidence="1 2" key="1">
    <citation type="submission" date="2021-06" db="EMBL/GenBank/DDBJ databases">
        <authorList>
            <person name="Palmer J.M."/>
        </authorList>
    </citation>
    <scope>NUCLEOTIDE SEQUENCE [LARGE SCALE GENOMIC DNA]</scope>
    <source>
        <strain evidence="1 2">GA_2019</strain>
        <tissue evidence="1">Muscle</tissue>
    </source>
</reference>
<feature type="non-terminal residue" evidence="1">
    <location>
        <position position="1"/>
    </location>
</feature>
<dbReference type="Proteomes" id="UP001476798">
    <property type="component" value="Unassembled WGS sequence"/>
</dbReference>
<organism evidence="1 2">
    <name type="scientific">Goodea atripinnis</name>
    <dbReference type="NCBI Taxonomy" id="208336"/>
    <lineage>
        <taxon>Eukaryota</taxon>
        <taxon>Metazoa</taxon>
        <taxon>Chordata</taxon>
        <taxon>Craniata</taxon>
        <taxon>Vertebrata</taxon>
        <taxon>Euteleostomi</taxon>
        <taxon>Actinopterygii</taxon>
        <taxon>Neopterygii</taxon>
        <taxon>Teleostei</taxon>
        <taxon>Neoteleostei</taxon>
        <taxon>Acanthomorphata</taxon>
        <taxon>Ovalentaria</taxon>
        <taxon>Atherinomorphae</taxon>
        <taxon>Cyprinodontiformes</taxon>
        <taxon>Goodeidae</taxon>
        <taxon>Goodea</taxon>
    </lineage>
</organism>
<accession>A0ABV0MWG7</accession>
<comment type="caution">
    <text evidence="1">The sequence shown here is derived from an EMBL/GenBank/DDBJ whole genome shotgun (WGS) entry which is preliminary data.</text>
</comment>
<keyword evidence="2" id="KW-1185">Reference proteome</keyword>
<name>A0ABV0MWG7_9TELE</name>
<proteinExistence type="predicted"/>
<evidence type="ECO:0000313" key="2">
    <source>
        <dbReference type="Proteomes" id="UP001476798"/>
    </source>
</evidence>
<protein>
    <submittedName>
        <fullName evidence="1">Uncharacterized protein</fullName>
    </submittedName>
</protein>
<sequence length="72" mass="8027">ASSVRQRTDFLRVTVGGRGFLGLSGRSCRLIAILRFPPRMVRAGIIWRGRGRHFTHGLEEPENSDGDIRGHA</sequence>
<gene>
    <name evidence="1" type="ORF">GOODEAATRI_025143</name>
</gene>